<comment type="caution">
    <text evidence="2">The sequence shown here is derived from an EMBL/GenBank/DDBJ whole genome shotgun (WGS) entry which is preliminary data.</text>
</comment>
<evidence type="ECO:0000256" key="1">
    <source>
        <dbReference type="ARBA" id="ARBA00010169"/>
    </source>
</evidence>
<name>A0ABT0YU22_9BURK</name>
<evidence type="ECO:0000313" key="3">
    <source>
        <dbReference type="Proteomes" id="UP001165541"/>
    </source>
</evidence>
<dbReference type="EMBL" id="JAMKFE010000016">
    <property type="protein sequence ID" value="MCM5682123.1"/>
    <property type="molecule type" value="Genomic_DNA"/>
</dbReference>
<gene>
    <name evidence="2" type="ORF">M8A51_21555</name>
</gene>
<dbReference type="InterPro" id="IPR004323">
    <property type="entry name" value="Ion_tolerance_CutA"/>
</dbReference>
<protein>
    <submittedName>
        <fullName evidence="2">Divalent-cation tolerance protein CutA</fullName>
    </submittedName>
</protein>
<dbReference type="SUPFAM" id="SSF54913">
    <property type="entry name" value="GlnB-like"/>
    <property type="match status" value="1"/>
</dbReference>
<evidence type="ECO:0000313" key="2">
    <source>
        <dbReference type="EMBL" id="MCM5682123.1"/>
    </source>
</evidence>
<dbReference type="RefSeq" id="WP_251780604.1">
    <property type="nucleotide sequence ID" value="NZ_JAMKFE010000016.1"/>
</dbReference>
<proteinExistence type="inferred from homology"/>
<dbReference type="InterPro" id="IPR011322">
    <property type="entry name" value="N-reg_PII-like_a/b"/>
</dbReference>
<accession>A0ABT0YU22</accession>
<dbReference type="InterPro" id="IPR015867">
    <property type="entry name" value="N-reg_PII/ATP_PRibTrfase_C"/>
</dbReference>
<dbReference type="Pfam" id="PF03091">
    <property type="entry name" value="CutA1"/>
    <property type="match status" value="1"/>
</dbReference>
<comment type="similarity">
    <text evidence="1">Belongs to the CutA family.</text>
</comment>
<dbReference type="Proteomes" id="UP001165541">
    <property type="component" value="Unassembled WGS sequence"/>
</dbReference>
<keyword evidence="3" id="KW-1185">Reference proteome</keyword>
<dbReference type="PANTHER" id="PTHR23419">
    <property type="entry name" value="DIVALENT CATION TOLERANCE CUTA-RELATED"/>
    <property type="match status" value="1"/>
</dbReference>
<dbReference type="PANTHER" id="PTHR23419:SF8">
    <property type="entry name" value="FI09726P"/>
    <property type="match status" value="1"/>
</dbReference>
<dbReference type="Gene3D" id="3.30.70.120">
    <property type="match status" value="1"/>
</dbReference>
<organism evidence="2 3">
    <name type="scientific">Caldimonas mangrovi</name>
    <dbReference type="NCBI Taxonomy" id="2944811"/>
    <lineage>
        <taxon>Bacteria</taxon>
        <taxon>Pseudomonadati</taxon>
        <taxon>Pseudomonadota</taxon>
        <taxon>Betaproteobacteria</taxon>
        <taxon>Burkholderiales</taxon>
        <taxon>Sphaerotilaceae</taxon>
        <taxon>Caldimonas</taxon>
    </lineage>
</organism>
<reference evidence="2" key="1">
    <citation type="submission" date="2022-05" db="EMBL/GenBank/DDBJ databases">
        <title>Schlegelella sp. nov., isolated from mangrove soil.</title>
        <authorList>
            <person name="Liu Y."/>
            <person name="Ge X."/>
            <person name="Liu W."/>
        </authorList>
    </citation>
    <scope>NUCLEOTIDE SEQUENCE</scope>
    <source>
        <strain evidence="2">S2-27</strain>
    </source>
</reference>
<sequence length="113" mass="12468">MTDAAERALLAFSTAADEASAAGLARCLLEERLAACVNIVPGLRSMYWWQGRIEEGAECLLVIKTTAARWPALKDRLPQLHAYDVPELVATEITDGLEPYLRWLISEVQGVAR</sequence>